<dbReference type="SMART" id="SM00895">
    <property type="entry name" value="FCD"/>
    <property type="match status" value="1"/>
</dbReference>
<evidence type="ECO:0000256" key="4">
    <source>
        <dbReference type="SAM" id="MobiDB-lite"/>
    </source>
</evidence>
<evidence type="ECO:0000256" key="2">
    <source>
        <dbReference type="ARBA" id="ARBA00023125"/>
    </source>
</evidence>
<dbReference type="SMART" id="SM00345">
    <property type="entry name" value="HTH_GNTR"/>
    <property type="match status" value="1"/>
</dbReference>
<dbReference type="Gene3D" id="1.20.120.530">
    <property type="entry name" value="GntR ligand-binding domain-like"/>
    <property type="match status" value="1"/>
</dbReference>
<dbReference type="PANTHER" id="PTHR43537:SF24">
    <property type="entry name" value="GLUCONATE OPERON TRANSCRIPTIONAL REPRESSOR"/>
    <property type="match status" value="1"/>
</dbReference>
<gene>
    <name evidence="6" type="ORF">MNBD_PLANCTO02-1543</name>
</gene>
<keyword evidence="3" id="KW-0804">Transcription</keyword>
<keyword evidence="2" id="KW-0238">DNA-binding</keyword>
<evidence type="ECO:0000313" key="6">
    <source>
        <dbReference type="EMBL" id="VAX37211.1"/>
    </source>
</evidence>
<sequence>MAESKNLKTESNQSKEIEKPNTTNVSAGDETASRVDDVYNGILLKIINGEISSGTELKSTQLAIQMNVSRTPVIQALAKLTADGIITQERNYRAVVRPGAENWLVEIHELRLLLEPYAAEHAASQITKEALAQLDTIAEEAKPNESSSWVPQARKFDYALHLTIADCCGNLAIGQSIRKCWEYKQLSYDFGSDTPQMIEQGYQEHLTILEALHSGDSTVAKEAMQRHLQTASQYRSSERIV</sequence>
<dbReference type="InterPro" id="IPR000524">
    <property type="entry name" value="Tscrpt_reg_HTH_GntR"/>
</dbReference>
<feature type="domain" description="HTH gntR-type" evidence="5">
    <location>
        <begin position="32"/>
        <end position="99"/>
    </location>
</feature>
<protein>
    <recommendedName>
        <fullName evidence="5">HTH gntR-type domain-containing protein</fullName>
    </recommendedName>
</protein>
<dbReference type="PROSITE" id="PS50949">
    <property type="entry name" value="HTH_GNTR"/>
    <property type="match status" value="1"/>
</dbReference>
<dbReference type="GO" id="GO:0003700">
    <property type="term" value="F:DNA-binding transcription factor activity"/>
    <property type="evidence" value="ECO:0007669"/>
    <property type="project" value="InterPro"/>
</dbReference>
<evidence type="ECO:0000256" key="1">
    <source>
        <dbReference type="ARBA" id="ARBA00023015"/>
    </source>
</evidence>
<evidence type="ECO:0000259" key="5">
    <source>
        <dbReference type="PROSITE" id="PS50949"/>
    </source>
</evidence>
<dbReference type="SUPFAM" id="SSF48008">
    <property type="entry name" value="GntR ligand-binding domain-like"/>
    <property type="match status" value="1"/>
</dbReference>
<reference evidence="6" key="1">
    <citation type="submission" date="2018-06" db="EMBL/GenBank/DDBJ databases">
        <authorList>
            <person name="Zhirakovskaya E."/>
        </authorList>
    </citation>
    <scope>NUCLEOTIDE SEQUENCE</scope>
</reference>
<dbReference type="AlphaFoldDB" id="A0A3B1DEB9"/>
<dbReference type="Gene3D" id="1.10.10.10">
    <property type="entry name" value="Winged helix-like DNA-binding domain superfamily/Winged helix DNA-binding domain"/>
    <property type="match status" value="1"/>
</dbReference>
<dbReference type="GO" id="GO:0003677">
    <property type="term" value="F:DNA binding"/>
    <property type="evidence" value="ECO:0007669"/>
    <property type="project" value="UniProtKB-KW"/>
</dbReference>
<feature type="compositionally biased region" description="Basic and acidic residues" evidence="4">
    <location>
        <begin position="1"/>
        <end position="19"/>
    </location>
</feature>
<proteinExistence type="predicted"/>
<dbReference type="Pfam" id="PF07729">
    <property type="entry name" value="FCD"/>
    <property type="match status" value="1"/>
</dbReference>
<dbReference type="EMBL" id="UOGL01000108">
    <property type="protein sequence ID" value="VAX37211.1"/>
    <property type="molecule type" value="Genomic_DNA"/>
</dbReference>
<dbReference type="SUPFAM" id="SSF46785">
    <property type="entry name" value="Winged helix' DNA-binding domain"/>
    <property type="match status" value="1"/>
</dbReference>
<feature type="region of interest" description="Disordered" evidence="4">
    <location>
        <begin position="1"/>
        <end position="29"/>
    </location>
</feature>
<evidence type="ECO:0000256" key="3">
    <source>
        <dbReference type="ARBA" id="ARBA00023163"/>
    </source>
</evidence>
<dbReference type="InterPro" id="IPR008920">
    <property type="entry name" value="TF_FadR/GntR_C"/>
</dbReference>
<name>A0A3B1DEB9_9ZZZZ</name>
<dbReference type="InterPro" id="IPR036390">
    <property type="entry name" value="WH_DNA-bd_sf"/>
</dbReference>
<dbReference type="Pfam" id="PF00392">
    <property type="entry name" value="GntR"/>
    <property type="match status" value="1"/>
</dbReference>
<accession>A0A3B1DEB9</accession>
<dbReference type="InterPro" id="IPR011711">
    <property type="entry name" value="GntR_C"/>
</dbReference>
<dbReference type="InterPro" id="IPR036388">
    <property type="entry name" value="WH-like_DNA-bd_sf"/>
</dbReference>
<organism evidence="6">
    <name type="scientific">hydrothermal vent metagenome</name>
    <dbReference type="NCBI Taxonomy" id="652676"/>
    <lineage>
        <taxon>unclassified sequences</taxon>
        <taxon>metagenomes</taxon>
        <taxon>ecological metagenomes</taxon>
    </lineage>
</organism>
<keyword evidence="1" id="KW-0805">Transcription regulation</keyword>
<dbReference type="PANTHER" id="PTHR43537">
    <property type="entry name" value="TRANSCRIPTIONAL REGULATOR, GNTR FAMILY"/>
    <property type="match status" value="1"/>
</dbReference>